<gene>
    <name evidence="1" type="ORF">PGIGA_G00255310</name>
</gene>
<proteinExistence type="predicted"/>
<dbReference type="EMBL" id="CM040462">
    <property type="protein sequence ID" value="MCI4381723.1"/>
    <property type="molecule type" value="Genomic_DNA"/>
</dbReference>
<dbReference type="Proteomes" id="UP000829447">
    <property type="component" value="Linkage Group LG9"/>
</dbReference>
<keyword evidence="2" id="KW-1185">Reference proteome</keyword>
<comment type="caution">
    <text evidence="1">The sequence shown here is derived from an EMBL/GenBank/DDBJ whole genome shotgun (WGS) entry which is preliminary data.</text>
</comment>
<protein>
    <submittedName>
        <fullName evidence="1">Uncharacterized protein</fullName>
    </submittedName>
</protein>
<sequence>MDFPTKKYERGSNWSEPEVVELLQLWSDEAVQLELESCLRNQHVFNRIAVALHERGIYRTADQCREKIKKLKLDYRRMKENQQTPRGARARRFYDVIDRVLSSRPAASSSSSSSYSALWGNASVHHQAGPGSSSSAFTFSCPPKAGELMEIKLEELNADGEEELLSAEDPLCSEEEAEADCKSAGADTEDPGERGGECAAHAGWSPSGFSDHNVAGSSGAGVSPVAVPVASVDRCIQADLKDPKYSSRFRQRKRRRAVRAGSGGRLLEKALASFINWQQVMEERYVSLEEMRLHQEARVERQREHQEERRVQQEREHELRLASLLAGAFSAARGTAEKGSGNTETSEPTATVSELTLLSVPPPFPPDPPTLPIIPRMLQEDHTVDQGRSNTMILDSSAVVSVPPQSPFVPRMLKDNQRADEGNTSTTTSDCSTTASDLATFSVPLSSSGPNPGPGPSTLPFVPSMLRGDQTPQHCSFLSRRGNRIRQHQGILQEGYTQYCANKHDENSNPDGIINLGTSENKLCFDLLQKRLTQPDMLYVDSCLLQYPDWKGHRFLREEVAKFLSEHCHAPRPLRADNVVVINGCGSLFSAIAAVLCDPYDAILIPTPFYGVITEDVGLYSNVKLYCVPLDSEPSQNDDRPFHLTAEKLEHALQKAKKEGVNVKAIILVNPHNPLGEIYTSEEMISFLNFAKRHELHAIVDEIYMLSVFDGSFNSVLSIQRLPDPQRTHVMWGISKDLAMAGMRVGTVYSENSDLIEALDQLGSFHGVSGQTQHQVSQLLKDRDWMNKVFLPENRRRLQEAHQYMATQLTRLSIPYLHRGAGFFIWADFSKYLKEPTFAEELRVWRCFLKHRVLLSCGQAFSCSSPGWFRIVFSDQRHRLQLGLERIRETIEELQCSSILTDCESTKADKQEDDTQTQWSRKTEDKNNKDSSKDTTIEAFDTTTKVHLENNGAVAESLLLADEDIQVNNSQTFANSESLDSLIGALRQQIHSSDWLEKNRPKLADGEDPTQAEVFKDLLDRARMC</sequence>
<reference evidence="1 2" key="1">
    <citation type="journal article" date="2022" name="bioRxiv">
        <title>An ancient truncated duplication of the anti-Mullerian hormone receptor type 2 gene is a potential conserved master sex determinant in the Pangasiidae catfish family.</title>
        <authorList>
            <person name="Wen M."/>
            <person name="Pan Q."/>
            <person name="Jouanno E."/>
            <person name="Montfort J."/>
            <person name="Zahm M."/>
            <person name="Cabau C."/>
            <person name="Klopp C."/>
            <person name="Iampietro C."/>
            <person name="Roques C."/>
            <person name="Bouchez O."/>
            <person name="Castinel A."/>
            <person name="Donnadieu C."/>
            <person name="Parrinello H."/>
            <person name="Poncet C."/>
            <person name="Belmonte E."/>
            <person name="Gautier V."/>
            <person name="Avarre J.-C."/>
            <person name="Dugue R."/>
            <person name="Gustiano R."/>
            <person name="Ha T.T.T."/>
            <person name="Campet M."/>
            <person name="Sriphairoj K."/>
            <person name="Ribolli J."/>
            <person name="de Almeida F.L."/>
            <person name="Desvignes T."/>
            <person name="Postlethwait J.H."/>
            <person name="Bucao C.F."/>
            <person name="Robinson-Rechavi M."/>
            <person name="Bobe J."/>
            <person name="Herpin A."/>
            <person name="Guiguen Y."/>
        </authorList>
    </citation>
    <scope>NUCLEOTIDE SEQUENCE [LARGE SCALE GENOMIC DNA]</scope>
    <source>
        <strain evidence="1">YG-Dec2019</strain>
    </source>
</reference>
<evidence type="ECO:0000313" key="1">
    <source>
        <dbReference type="EMBL" id="MCI4381723.1"/>
    </source>
</evidence>
<name>A0ACC5WSS7_PANGG</name>
<organism evidence="1 2">
    <name type="scientific">Pangasianodon gigas</name>
    <name type="common">Mekong giant catfish</name>
    <name type="synonym">Pangasius gigas</name>
    <dbReference type="NCBI Taxonomy" id="30993"/>
    <lineage>
        <taxon>Eukaryota</taxon>
        <taxon>Metazoa</taxon>
        <taxon>Chordata</taxon>
        <taxon>Craniata</taxon>
        <taxon>Vertebrata</taxon>
        <taxon>Euteleostomi</taxon>
        <taxon>Actinopterygii</taxon>
        <taxon>Neopterygii</taxon>
        <taxon>Teleostei</taxon>
        <taxon>Ostariophysi</taxon>
        <taxon>Siluriformes</taxon>
        <taxon>Pangasiidae</taxon>
        <taxon>Pangasianodon</taxon>
    </lineage>
</organism>
<accession>A0ACC5WSS7</accession>
<evidence type="ECO:0000313" key="2">
    <source>
        <dbReference type="Proteomes" id="UP000829447"/>
    </source>
</evidence>